<reference evidence="2" key="1">
    <citation type="journal article" date="2023" name="Genome Biol. Evol.">
        <title>Long-read-based Genome Assembly of Drosophila gunungcola Reveals Fewer Chemosensory Genes in Flower-breeding Species.</title>
        <authorList>
            <person name="Negi A."/>
            <person name="Liao B.Y."/>
            <person name="Yeh S.D."/>
        </authorList>
    </citation>
    <scope>NUCLEOTIDE SEQUENCE</scope>
    <source>
        <strain evidence="2">Sukarami</strain>
    </source>
</reference>
<evidence type="ECO:0000313" key="2">
    <source>
        <dbReference type="EMBL" id="KAI8035460.1"/>
    </source>
</evidence>
<protein>
    <submittedName>
        <fullName evidence="2">Uncharacterized protein</fullName>
    </submittedName>
</protein>
<comment type="caution">
    <text evidence="2">The sequence shown here is derived from an EMBL/GenBank/DDBJ whole genome shotgun (WGS) entry which is preliminary data.</text>
</comment>
<feature type="region of interest" description="Disordered" evidence="1">
    <location>
        <begin position="31"/>
        <end position="70"/>
    </location>
</feature>
<dbReference type="EMBL" id="JAMKOV010000037">
    <property type="protein sequence ID" value="KAI8035460.1"/>
    <property type="molecule type" value="Genomic_DNA"/>
</dbReference>
<name>A0A9P9YEW9_9MUSC</name>
<proteinExistence type="predicted"/>
<sequence>MQRSLCPRMAGHIVQPRFHGIIDGAFRNFQRTKSSGSWGQDDGGRPKMPRSATPQASATSTVKSDASAYSRGANASVLARRINREDNMWRDSSYIDTKWLHPHDPSAYRPNFSQTEPTSLRKQFMRSPDEISREVMGRDWEETVKNYKRRSAIARGGNRNESWQAKDTTRNRQQHLHVMHMQQQREQEQQQLQQQREQQQQQLQQQQKQQQQKNQMQQKNYWGKNNYTKNQ</sequence>
<accession>A0A9P9YEW9</accession>
<evidence type="ECO:0000313" key="3">
    <source>
        <dbReference type="Proteomes" id="UP001059596"/>
    </source>
</evidence>
<keyword evidence="3" id="KW-1185">Reference proteome</keyword>
<dbReference type="Proteomes" id="UP001059596">
    <property type="component" value="Unassembled WGS sequence"/>
</dbReference>
<feature type="compositionally biased region" description="Polar residues" evidence="1">
    <location>
        <begin position="52"/>
        <end position="64"/>
    </location>
</feature>
<gene>
    <name evidence="2" type="ORF">M5D96_011803</name>
</gene>
<evidence type="ECO:0000256" key="1">
    <source>
        <dbReference type="SAM" id="MobiDB-lite"/>
    </source>
</evidence>
<dbReference type="AlphaFoldDB" id="A0A9P9YEW9"/>
<feature type="region of interest" description="Disordered" evidence="1">
    <location>
        <begin position="151"/>
        <end position="231"/>
    </location>
</feature>
<organism evidence="2 3">
    <name type="scientific">Drosophila gunungcola</name>
    <name type="common">fruit fly</name>
    <dbReference type="NCBI Taxonomy" id="103775"/>
    <lineage>
        <taxon>Eukaryota</taxon>
        <taxon>Metazoa</taxon>
        <taxon>Ecdysozoa</taxon>
        <taxon>Arthropoda</taxon>
        <taxon>Hexapoda</taxon>
        <taxon>Insecta</taxon>
        <taxon>Pterygota</taxon>
        <taxon>Neoptera</taxon>
        <taxon>Endopterygota</taxon>
        <taxon>Diptera</taxon>
        <taxon>Brachycera</taxon>
        <taxon>Muscomorpha</taxon>
        <taxon>Ephydroidea</taxon>
        <taxon>Drosophilidae</taxon>
        <taxon>Drosophila</taxon>
        <taxon>Sophophora</taxon>
    </lineage>
</organism>
<feature type="compositionally biased region" description="Low complexity" evidence="1">
    <location>
        <begin position="189"/>
        <end position="220"/>
    </location>
</feature>